<dbReference type="GO" id="GO:0005634">
    <property type="term" value="C:nucleus"/>
    <property type="evidence" value="ECO:0000318"/>
    <property type="project" value="GO_Central"/>
</dbReference>
<dbReference type="OrthoDB" id="1668230at2759"/>
<dbReference type="PANTHER" id="PTHR44167">
    <property type="entry name" value="OVARIAN-SPECIFIC SERINE/THREONINE-PROTEIN KINASE LOK-RELATED"/>
    <property type="match status" value="1"/>
</dbReference>
<feature type="binding site" evidence="1">
    <location>
        <position position="94"/>
    </location>
    <ligand>
        <name>ATP</name>
        <dbReference type="ChEBI" id="CHEBI:30616"/>
    </ligand>
</feature>
<gene>
    <name evidence="3" type="ORF">DICPUDRAFT_91876</name>
</gene>
<keyword evidence="4" id="KW-1185">Reference proteome</keyword>
<keyword evidence="1" id="KW-0547">Nucleotide-binding</keyword>
<organism evidence="3 4">
    <name type="scientific">Dictyostelium purpureum</name>
    <name type="common">Slime mold</name>
    <dbReference type="NCBI Taxonomy" id="5786"/>
    <lineage>
        <taxon>Eukaryota</taxon>
        <taxon>Amoebozoa</taxon>
        <taxon>Evosea</taxon>
        <taxon>Eumycetozoa</taxon>
        <taxon>Dictyostelia</taxon>
        <taxon>Dictyosteliales</taxon>
        <taxon>Dictyosteliaceae</taxon>
        <taxon>Dictyostelium</taxon>
    </lineage>
</organism>
<dbReference type="CDD" id="cd00180">
    <property type="entry name" value="PKc"/>
    <property type="match status" value="1"/>
</dbReference>
<dbReference type="PROSITE" id="PS00109">
    <property type="entry name" value="PROTEIN_KINASE_TYR"/>
    <property type="match status" value="1"/>
</dbReference>
<proteinExistence type="predicted"/>
<dbReference type="InterPro" id="IPR011009">
    <property type="entry name" value="Kinase-like_dom_sf"/>
</dbReference>
<dbReference type="Gene3D" id="1.10.510.10">
    <property type="entry name" value="Transferase(Phosphotransferase) domain 1"/>
    <property type="match status" value="1"/>
</dbReference>
<dbReference type="eggNOG" id="KOG0194">
    <property type="taxonomic scope" value="Eukaryota"/>
</dbReference>
<sequence>MDPLEQLAHWGNEMNEFVSVHDQSFKHYVYSSDLKVSRTMDNILEVEKQQRIETEQQLEIINPNQIYVSNLCVGAGFFSQVFIGTHNNIEVACKRYEMKGDMFYNETANLKLLNLQQYVPRFYGILQLDVFYYIVMEMVHGITIEHYLNTNPNPFELFSILRKIIKALIHMHSIGVTHADISNSNILVYNVGNSSRIKFVDFGISCNSNPNIKVHYKGKNGYIAPELLDEGKTRKSLNEKTDVYSFSVLLKEILARNILLDNYNGVSIDWSTILSKCSSIDQINRPTFAEILNYFYVV</sequence>
<dbReference type="InterPro" id="IPR000719">
    <property type="entry name" value="Prot_kinase_dom"/>
</dbReference>
<evidence type="ECO:0000259" key="2">
    <source>
        <dbReference type="PROSITE" id="PS50011"/>
    </source>
</evidence>
<dbReference type="InterPro" id="IPR008266">
    <property type="entry name" value="Tyr_kinase_AS"/>
</dbReference>
<protein>
    <recommendedName>
        <fullName evidence="2">Protein kinase domain-containing protein</fullName>
    </recommendedName>
</protein>
<dbReference type="GO" id="GO:0004674">
    <property type="term" value="F:protein serine/threonine kinase activity"/>
    <property type="evidence" value="ECO:0000318"/>
    <property type="project" value="GO_Central"/>
</dbReference>
<dbReference type="STRING" id="5786.F0ZIJ3"/>
<evidence type="ECO:0000256" key="1">
    <source>
        <dbReference type="PROSITE-ProRule" id="PRU10141"/>
    </source>
</evidence>
<dbReference type="GO" id="GO:0005524">
    <property type="term" value="F:ATP binding"/>
    <property type="evidence" value="ECO:0007669"/>
    <property type="project" value="UniProtKB-UniRule"/>
</dbReference>
<dbReference type="PANTHER" id="PTHR44167:SF25">
    <property type="entry name" value="PROTEIN KINASE DOMAIN CONTAINING PROTEIN"/>
    <property type="match status" value="1"/>
</dbReference>
<dbReference type="Proteomes" id="UP000001064">
    <property type="component" value="Unassembled WGS sequence"/>
</dbReference>
<dbReference type="AlphaFoldDB" id="F0ZIJ3"/>
<dbReference type="RefSeq" id="XP_003287235.1">
    <property type="nucleotide sequence ID" value="XM_003287187.1"/>
</dbReference>
<dbReference type="Pfam" id="PF00069">
    <property type="entry name" value="Pkinase"/>
    <property type="match status" value="1"/>
</dbReference>
<feature type="domain" description="Protein kinase" evidence="2">
    <location>
        <begin position="67"/>
        <end position="297"/>
    </location>
</feature>
<dbReference type="InterPro" id="IPR017441">
    <property type="entry name" value="Protein_kinase_ATP_BS"/>
</dbReference>
<dbReference type="PROSITE" id="PS00107">
    <property type="entry name" value="PROTEIN_KINASE_ATP"/>
    <property type="match status" value="1"/>
</dbReference>
<accession>F0ZIJ3</accession>
<name>F0ZIJ3_DICPU</name>
<dbReference type="GO" id="GO:0005737">
    <property type="term" value="C:cytoplasm"/>
    <property type="evidence" value="ECO:0000318"/>
    <property type="project" value="GO_Central"/>
</dbReference>
<evidence type="ECO:0000313" key="4">
    <source>
        <dbReference type="Proteomes" id="UP000001064"/>
    </source>
</evidence>
<dbReference type="EMBL" id="GL871033">
    <property type="protein sequence ID" value="EGC36226.1"/>
    <property type="molecule type" value="Genomic_DNA"/>
</dbReference>
<dbReference type="SUPFAM" id="SSF56112">
    <property type="entry name" value="Protein kinase-like (PK-like)"/>
    <property type="match status" value="1"/>
</dbReference>
<dbReference type="GO" id="GO:0044773">
    <property type="term" value="P:mitotic DNA damage checkpoint signaling"/>
    <property type="evidence" value="ECO:0000318"/>
    <property type="project" value="GO_Central"/>
</dbReference>
<dbReference type="InParanoid" id="F0ZIJ3"/>
<evidence type="ECO:0000313" key="3">
    <source>
        <dbReference type="EMBL" id="EGC36226.1"/>
    </source>
</evidence>
<reference evidence="4" key="1">
    <citation type="journal article" date="2011" name="Genome Biol.">
        <title>Comparative genomics of the social amoebae Dictyostelium discoideum and Dictyostelium purpureum.</title>
        <authorList>
            <consortium name="US DOE Joint Genome Institute (JGI-PGF)"/>
            <person name="Sucgang R."/>
            <person name="Kuo A."/>
            <person name="Tian X."/>
            <person name="Salerno W."/>
            <person name="Parikh A."/>
            <person name="Feasley C.L."/>
            <person name="Dalin E."/>
            <person name="Tu H."/>
            <person name="Huang E."/>
            <person name="Barry K."/>
            <person name="Lindquist E."/>
            <person name="Shapiro H."/>
            <person name="Bruce D."/>
            <person name="Schmutz J."/>
            <person name="Salamov A."/>
            <person name="Fey P."/>
            <person name="Gaudet P."/>
            <person name="Anjard C."/>
            <person name="Babu M.M."/>
            <person name="Basu S."/>
            <person name="Bushmanova Y."/>
            <person name="van der Wel H."/>
            <person name="Katoh-Kurasawa M."/>
            <person name="Dinh C."/>
            <person name="Coutinho P.M."/>
            <person name="Saito T."/>
            <person name="Elias M."/>
            <person name="Schaap P."/>
            <person name="Kay R.R."/>
            <person name="Henrissat B."/>
            <person name="Eichinger L."/>
            <person name="Rivero F."/>
            <person name="Putnam N.H."/>
            <person name="West C.M."/>
            <person name="Loomis W.F."/>
            <person name="Chisholm R.L."/>
            <person name="Shaulsky G."/>
            <person name="Strassmann J.E."/>
            <person name="Queller D.C."/>
            <person name="Kuspa A."/>
            <person name="Grigoriev I.V."/>
        </authorList>
    </citation>
    <scope>NUCLEOTIDE SEQUENCE [LARGE SCALE GENOMIC DNA]</scope>
    <source>
        <strain evidence="4">QSDP1</strain>
    </source>
</reference>
<dbReference type="KEGG" id="dpp:DICPUDRAFT_91876"/>
<dbReference type="GeneID" id="10501031"/>
<dbReference type="VEuPathDB" id="AmoebaDB:DICPUDRAFT_91876"/>
<dbReference type="PROSITE" id="PS50011">
    <property type="entry name" value="PROTEIN_KINASE_DOM"/>
    <property type="match status" value="1"/>
</dbReference>
<keyword evidence="1" id="KW-0067">ATP-binding</keyword>